<dbReference type="AlphaFoldDB" id="A0A6A6GW01"/>
<dbReference type="Proteomes" id="UP000800092">
    <property type="component" value="Unassembled WGS sequence"/>
</dbReference>
<evidence type="ECO:0000313" key="1">
    <source>
        <dbReference type="EMBL" id="KAF2229964.1"/>
    </source>
</evidence>
<sequence length="323" mass="36391">MIHHRPPPSSTTIIIQHHQAPFVINLPSCLDQPNTQIVKFRPPNMQSSMDSHIMDYLQDRMTRLFTHCSVNGTVYLGLLEREDVSPGAVTYFTREALPTLAKRPASDEGHFTGLTNGEIVNLLTNFTRLSSVRIFDESNGSSAWFWGTDTYRALVQKLALHDPASTWARAHERIARDGWTVDVLKSIMNKIAQGSHWETMRGMNIEHPARICQQYFDLFNGVACWGALIRLQNNRHPSMTPEALKLIGEGQAHLKSFGTIPEPVEPGQEASAVLTMTMIPIKSCLSVDDLKHWESTNMAILQAICVDLFTTYKQSILFEGFKE</sequence>
<name>A0A6A6GW01_VIRVR</name>
<keyword evidence="2" id="KW-1185">Reference proteome</keyword>
<accession>A0A6A6GW01</accession>
<protein>
    <submittedName>
        <fullName evidence="1">Uncharacterized protein</fullName>
    </submittedName>
</protein>
<organism evidence="1 2">
    <name type="scientific">Viridothelium virens</name>
    <name type="common">Speckled blister lichen</name>
    <name type="synonym">Trypethelium virens</name>
    <dbReference type="NCBI Taxonomy" id="1048519"/>
    <lineage>
        <taxon>Eukaryota</taxon>
        <taxon>Fungi</taxon>
        <taxon>Dikarya</taxon>
        <taxon>Ascomycota</taxon>
        <taxon>Pezizomycotina</taxon>
        <taxon>Dothideomycetes</taxon>
        <taxon>Dothideomycetes incertae sedis</taxon>
        <taxon>Trypetheliales</taxon>
        <taxon>Trypetheliaceae</taxon>
        <taxon>Viridothelium</taxon>
    </lineage>
</organism>
<gene>
    <name evidence="1" type="ORF">EV356DRAFT_509911</name>
</gene>
<reference evidence="1" key="1">
    <citation type="journal article" date="2020" name="Stud. Mycol.">
        <title>101 Dothideomycetes genomes: a test case for predicting lifestyles and emergence of pathogens.</title>
        <authorList>
            <person name="Haridas S."/>
            <person name="Albert R."/>
            <person name="Binder M."/>
            <person name="Bloem J."/>
            <person name="Labutti K."/>
            <person name="Salamov A."/>
            <person name="Andreopoulos B."/>
            <person name="Baker S."/>
            <person name="Barry K."/>
            <person name="Bills G."/>
            <person name="Bluhm B."/>
            <person name="Cannon C."/>
            <person name="Castanera R."/>
            <person name="Culley D."/>
            <person name="Daum C."/>
            <person name="Ezra D."/>
            <person name="Gonzalez J."/>
            <person name="Henrissat B."/>
            <person name="Kuo A."/>
            <person name="Liang C."/>
            <person name="Lipzen A."/>
            <person name="Lutzoni F."/>
            <person name="Magnuson J."/>
            <person name="Mondo S."/>
            <person name="Nolan M."/>
            <person name="Ohm R."/>
            <person name="Pangilinan J."/>
            <person name="Park H.-J."/>
            <person name="Ramirez L."/>
            <person name="Alfaro M."/>
            <person name="Sun H."/>
            <person name="Tritt A."/>
            <person name="Yoshinaga Y."/>
            <person name="Zwiers L.-H."/>
            <person name="Turgeon B."/>
            <person name="Goodwin S."/>
            <person name="Spatafora J."/>
            <person name="Crous P."/>
            <person name="Grigoriev I."/>
        </authorList>
    </citation>
    <scope>NUCLEOTIDE SEQUENCE</scope>
    <source>
        <strain evidence="1">Tuck. ex Michener</strain>
    </source>
</reference>
<proteinExistence type="predicted"/>
<dbReference type="EMBL" id="ML991850">
    <property type="protein sequence ID" value="KAF2229964.1"/>
    <property type="molecule type" value="Genomic_DNA"/>
</dbReference>
<evidence type="ECO:0000313" key="2">
    <source>
        <dbReference type="Proteomes" id="UP000800092"/>
    </source>
</evidence>